<keyword evidence="4 7" id="KW-1133">Transmembrane helix</keyword>
<dbReference type="Pfam" id="PF11712">
    <property type="entry name" value="Vma12"/>
    <property type="match status" value="1"/>
</dbReference>
<feature type="transmembrane region" description="Helical" evidence="7">
    <location>
        <begin position="189"/>
        <end position="210"/>
    </location>
</feature>
<gene>
    <name evidence="8" type="ORF">CAC42_1539</name>
</gene>
<reference evidence="8 9" key="1">
    <citation type="submission" date="2017-06" db="EMBL/GenBank/DDBJ databases">
        <title>Draft genome sequence of a variant of Elsinoe murrayae.</title>
        <authorList>
            <person name="Cheng Q."/>
        </authorList>
    </citation>
    <scope>NUCLEOTIDE SEQUENCE [LARGE SCALE GENOMIC DNA]</scope>
    <source>
        <strain evidence="8 9">CQ-2017a</strain>
    </source>
</reference>
<keyword evidence="5 7" id="KW-0472">Membrane</keyword>
<dbReference type="EMBL" id="NKHZ01000010">
    <property type="protein sequence ID" value="PNS21685.1"/>
    <property type="molecule type" value="Genomic_DNA"/>
</dbReference>
<sequence>MVLLTITKAAKECIDEYDKTTAISKSPDNNEPDLRHAAIGDPVSHGQLIDITNALKQRRYDGEDLSCAVELETVLRGSKIYTPPPKPKPEKTAEYVALMAQLREDEERRAYERMTNPPSQQETASARYPGSKAFGADMAKGPTVEEVDEVTYADINRQMTLIINVLITIIACSVGIWLTAWHWSPPARLGLSLGGSSVVAIAEVGIYFGYIKRLSDAKSKEGRKLESKEILDTWVIDGKTTANDTIGNRDESLRHRKGKHR</sequence>
<dbReference type="PANTHER" id="PTHR31394">
    <property type="entry name" value="TRANSMEMBRANE PROTEIN 199"/>
    <property type="match status" value="1"/>
</dbReference>
<evidence type="ECO:0000256" key="5">
    <source>
        <dbReference type="ARBA" id="ARBA00023136"/>
    </source>
</evidence>
<evidence type="ECO:0000256" key="4">
    <source>
        <dbReference type="ARBA" id="ARBA00022989"/>
    </source>
</evidence>
<dbReference type="GO" id="GO:0005789">
    <property type="term" value="C:endoplasmic reticulum membrane"/>
    <property type="evidence" value="ECO:0007669"/>
    <property type="project" value="UniProtKB-SubCell"/>
</dbReference>
<dbReference type="InParanoid" id="A0A2K1R331"/>
<accession>A0A2K1R331</accession>
<evidence type="ECO:0000256" key="6">
    <source>
        <dbReference type="SAM" id="MobiDB-lite"/>
    </source>
</evidence>
<dbReference type="OrthoDB" id="19981at2759"/>
<evidence type="ECO:0000313" key="9">
    <source>
        <dbReference type="Proteomes" id="UP000243797"/>
    </source>
</evidence>
<dbReference type="PANTHER" id="PTHR31394:SF1">
    <property type="entry name" value="TRANSMEMBRANE PROTEIN 199"/>
    <property type="match status" value="1"/>
</dbReference>
<evidence type="ECO:0000256" key="2">
    <source>
        <dbReference type="ARBA" id="ARBA00022692"/>
    </source>
</evidence>
<dbReference type="STRING" id="2082308.A0A2K1R331"/>
<feature type="region of interest" description="Disordered" evidence="6">
    <location>
        <begin position="240"/>
        <end position="261"/>
    </location>
</feature>
<evidence type="ECO:0000256" key="1">
    <source>
        <dbReference type="ARBA" id="ARBA00004477"/>
    </source>
</evidence>
<comment type="caution">
    <text evidence="8">The sequence shown here is derived from an EMBL/GenBank/DDBJ whole genome shotgun (WGS) entry which is preliminary data.</text>
</comment>
<name>A0A2K1R331_9PEZI</name>
<organism evidence="8 9">
    <name type="scientific">Sphaceloma murrayae</name>
    <dbReference type="NCBI Taxonomy" id="2082308"/>
    <lineage>
        <taxon>Eukaryota</taxon>
        <taxon>Fungi</taxon>
        <taxon>Dikarya</taxon>
        <taxon>Ascomycota</taxon>
        <taxon>Pezizomycotina</taxon>
        <taxon>Dothideomycetes</taxon>
        <taxon>Dothideomycetidae</taxon>
        <taxon>Myriangiales</taxon>
        <taxon>Elsinoaceae</taxon>
        <taxon>Sphaceloma</taxon>
    </lineage>
</organism>
<keyword evidence="3" id="KW-0256">Endoplasmic reticulum</keyword>
<evidence type="ECO:0000313" key="8">
    <source>
        <dbReference type="EMBL" id="PNS21685.1"/>
    </source>
</evidence>
<dbReference type="GO" id="GO:0070072">
    <property type="term" value="P:vacuolar proton-transporting V-type ATPase complex assembly"/>
    <property type="evidence" value="ECO:0007669"/>
    <property type="project" value="InterPro"/>
</dbReference>
<evidence type="ECO:0000256" key="3">
    <source>
        <dbReference type="ARBA" id="ARBA00022824"/>
    </source>
</evidence>
<comment type="subcellular location">
    <subcellularLocation>
        <location evidence="1">Endoplasmic reticulum membrane</location>
        <topology evidence="1">Multi-pass membrane protein</topology>
    </subcellularLocation>
</comment>
<protein>
    <submittedName>
        <fullName evidence="8">Uncharacterized protein</fullName>
    </submittedName>
</protein>
<feature type="transmembrane region" description="Helical" evidence="7">
    <location>
        <begin position="161"/>
        <end position="183"/>
    </location>
</feature>
<dbReference type="AlphaFoldDB" id="A0A2K1R331"/>
<keyword evidence="9" id="KW-1185">Reference proteome</keyword>
<keyword evidence="2 7" id="KW-0812">Transmembrane</keyword>
<dbReference type="InterPro" id="IPR021013">
    <property type="entry name" value="ATPase_Vma12"/>
</dbReference>
<proteinExistence type="predicted"/>
<dbReference type="Proteomes" id="UP000243797">
    <property type="component" value="Unassembled WGS sequence"/>
</dbReference>
<evidence type="ECO:0000256" key="7">
    <source>
        <dbReference type="SAM" id="Phobius"/>
    </source>
</evidence>